<sequence>MFGSTIRLPAELPGTDHDYWATSLQRDEQMSKGDKTTHCTECGKPATGNFCQECGAQLGGNFCNQCGVELAPSAGFCNQCGAPVDGPGRRKAAAAEVVGGGNLPWWIAGVSMFVLIIVAGVNMVQPGARSSPAVPPVGAPVGGTGTGGPPDLSSMSPREAADRLFNRVMTAESGGDMGQAQQFMPMALAAYERARPLDHDGLYHLSVLNRVAMNLEESIANAAEVLAQNPDHLLALAAAAQAAIELGRPDEAEAYYRHLVEVYGVEMASQKPEYLDHSGITNDLR</sequence>
<name>A0A382LIR7_9ZZZZ</name>
<dbReference type="InterPro" id="IPR026870">
    <property type="entry name" value="Zinc_ribbon_dom"/>
</dbReference>
<feature type="non-terminal residue" evidence="3">
    <location>
        <position position="285"/>
    </location>
</feature>
<protein>
    <recommendedName>
        <fullName evidence="2">Zinc-ribbon domain-containing protein</fullName>
    </recommendedName>
</protein>
<dbReference type="Pfam" id="PF13240">
    <property type="entry name" value="Zn_Ribbon_1"/>
    <property type="match status" value="1"/>
</dbReference>
<dbReference type="SUPFAM" id="SSF48452">
    <property type="entry name" value="TPR-like"/>
    <property type="match status" value="1"/>
</dbReference>
<dbReference type="AlphaFoldDB" id="A0A382LIR7"/>
<gene>
    <name evidence="3" type="ORF">METZ01_LOCUS288589</name>
</gene>
<organism evidence="3">
    <name type="scientific">marine metagenome</name>
    <dbReference type="NCBI Taxonomy" id="408172"/>
    <lineage>
        <taxon>unclassified sequences</taxon>
        <taxon>metagenomes</taxon>
        <taxon>ecological metagenomes</taxon>
    </lineage>
</organism>
<reference evidence="3" key="1">
    <citation type="submission" date="2018-05" db="EMBL/GenBank/DDBJ databases">
        <authorList>
            <person name="Lanie J.A."/>
            <person name="Ng W.-L."/>
            <person name="Kazmierczak K.M."/>
            <person name="Andrzejewski T.M."/>
            <person name="Davidsen T.M."/>
            <person name="Wayne K.J."/>
            <person name="Tettelin H."/>
            <person name="Glass J.I."/>
            <person name="Rusch D."/>
            <person name="Podicherti R."/>
            <person name="Tsui H.-C.T."/>
            <person name="Winkler M.E."/>
        </authorList>
    </citation>
    <scope>NUCLEOTIDE SEQUENCE</scope>
</reference>
<evidence type="ECO:0000259" key="2">
    <source>
        <dbReference type="Pfam" id="PF13240"/>
    </source>
</evidence>
<proteinExistence type="predicted"/>
<dbReference type="InterPro" id="IPR011990">
    <property type="entry name" value="TPR-like_helical_dom_sf"/>
</dbReference>
<accession>A0A382LIR7</accession>
<dbReference type="Gene3D" id="1.25.40.10">
    <property type="entry name" value="Tetratricopeptide repeat domain"/>
    <property type="match status" value="1"/>
</dbReference>
<feature type="region of interest" description="Disordered" evidence="1">
    <location>
        <begin position="128"/>
        <end position="157"/>
    </location>
</feature>
<evidence type="ECO:0000256" key="1">
    <source>
        <dbReference type="SAM" id="MobiDB-lite"/>
    </source>
</evidence>
<evidence type="ECO:0000313" key="3">
    <source>
        <dbReference type="EMBL" id="SVC35735.1"/>
    </source>
</evidence>
<feature type="domain" description="Zinc-ribbon" evidence="2">
    <location>
        <begin position="62"/>
        <end position="84"/>
    </location>
</feature>
<dbReference type="Pfam" id="PF14559">
    <property type="entry name" value="TPR_19"/>
    <property type="match status" value="1"/>
</dbReference>
<dbReference type="EMBL" id="UINC01086876">
    <property type="protein sequence ID" value="SVC35735.1"/>
    <property type="molecule type" value="Genomic_DNA"/>
</dbReference>